<name>A0A9P5ZDY5_9AGAR</name>
<gene>
    <name evidence="3" type="ORF">BDN70DRAFT_83219</name>
</gene>
<keyword evidence="2" id="KW-0812">Transmembrane</keyword>
<feature type="transmembrane region" description="Helical" evidence="2">
    <location>
        <begin position="284"/>
        <end position="302"/>
    </location>
</feature>
<keyword evidence="2" id="KW-1133">Transmembrane helix</keyword>
<keyword evidence="2" id="KW-0472">Membrane</keyword>
<dbReference type="Proteomes" id="UP000807469">
    <property type="component" value="Unassembled WGS sequence"/>
</dbReference>
<evidence type="ECO:0000256" key="2">
    <source>
        <dbReference type="SAM" id="Phobius"/>
    </source>
</evidence>
<proteinExistence type="predicted"/>
<comment type="caution">
    <text evidence="3">The sequence shown here is derived from an EMBL/GenBank/DDBJ whole genome shotgun (WGS) entry which is preliminary data.</text>
</comment>
<protein>
    <submittedName>
        <fullName evidence="3">Uncharacterized protein</fullName>
    </submittedName>
</protein>
<sequence>MSALSRFLNLPASRRTYSSYFSSKSGGGRYFNSAKAPKVAVVAPNANSTNANAKNESSASADSQQQQDGTTQASASSGSLGESQAPSGSVSSPASEGVNSTVSNSSSDFSSASQLYVPPLSITAKDFKMHHFFSLHRPLLLLNEPASIFRGVAPNQPLFPSPPAPAFDAHTHHPGLGLGETPYDPFVDADAEAARQLTRALTMARAESALSWEKTLKHLGLDVTKDADRVGLQERFEKDWEDVLMDSTKRKRRKKMKKHKCVFFFDLLLPKSPFCAMCRLQSTVLPFIYLGTSLIFFALSRLKKRRRATRSERLRMK</sequence>
<dbReference type="EMBL" id="MU155141">
    <property type="protein sequence ID" value="KAF9484679.1"/>
    <property type="molecule type" value="Genomic_DNA"/>
</dbReference>
<keyword evidence="4" id="KW-1185">Reference proteome</keyword>
<accession>A0A9P5ZDY5</accession>
<feature type="compositionally biased region" description="Polar residues" evidence="1">
    <location>
        <begin position="78"/>
        <end position="94"/>
    </location>
</feature>
<evidence type="ECO:0000256" key="1">
    <source>
        <dbReference type="SAM" id="MobiDB-lite"/>
    </source>
</evidence>
<feature type="compositionally biased region" description="Low complexity" evidence="1">
    <location>
        <begin position="95"/>
        <end position="112"/>
    </location>
</feature>
<feature type="region of interest" description="Disordered" evidence="1">
    <location>
        <begin position="45"/>
        <end position="112"/>
    </location>
</feature>
<organism evidence="3 4">
    <name type="scientific">Pholiota conissans</name>
    <dbReference type="NCBI Taxonomy" id="109636"/>
    <lineage>
        <taxon>Eukaryota</taxon>
        <taxon>Fungi</taxon>
        <taxon>Dikarya</taxon>
        <taxon>Basidiomycota</taxon>
        <taxon>Agaricomycotina</taxon>
        <taxon>Agaricomycetes</taxon>
        <taxon>Agaricomycetidae</taxon>
        <taxon>Agaricales</taxon>
        <taxon>Agaricineae</taxon>
        <taxon>Strophariaceae</taxon>
        <taxon>Pholiota</taxon>
    </lineage>
</organism>
<dbReference type="OrthoDB" id="3268560at2759"/>
<dbReference type="AlphaFoldDB" id="A0A9P5ZDY5"/>
<evidence type="ECO:0000313" key="4">
    <source>
        <dbReference type="Proteomes" id="UP000807469"/>
    </source>
</evidence>
<reference evidence="3" key="1">
    <citation type="submission" date="2020-11" db="EMBL/GenBank/DDBJ databases">
        <authorList>
            <consortium name="DOE Joint Genome Institute"/>
            <person name="Ahrendt S."/>
            <person name="Riley R."/>
            <person name="Andreopoulos W."/>
            <person name="Labutti K."/>
            <person name="Pangilinan J."/>
            <person name="Ruiz-Duenas F.J."/>
            <person name="Barrasa J.M."/>
            <person name="Sanchez-Garcia M."/>
            <person name="Camarero S."/>
            <person name="Miyauchi S."/>
            <person name="Serrano A."/>
            <person name="Linde D."/>
            <person name="Babiker R."/>
            <person name="Drula E."/>
            <person name="Ayuso-Fernandez I."/>
            <person name="Pacheco R."/>
            <person name="Padilla G."/>
            <person name="Ferreira P."/>
            <person name="Barriuso J."/>
            <person name="Kellner H."/>
            <person name="Castanera R."/>
            <person name="Alfaro M."/>
            <person name="Ramirez L."/>
            <person name="Pisabarro A.G."/>
            <person name="Kuo A."/>
            <person name="Tritt A."/>
            <person name="Lipzen A."/>
            <person name="He G."/>
            <person name="Yan M."/>
            <person name="Ng V."/>
            <person name="Cullen D."/>
            <person name="Martin F."/>
            <person name="Rosso M.-N."/>
            <person name="Henrissat B."/>
            <person name="Hibbett D."/>
            <person name="Martinez A.T."/>
            <person name="Grigoriev I.V."/>
        </authorList>
    </citation>
    <scope>NUCLEOTIDE SEQUENCE</scope>
    <source>
        <strain evidence="3">CIRM-BRFM 674</strain>
    </source>
</reference>
<evidence type="ECO:0000313" key="3">
    <source>
        <dbReference type="EMBL" id="KAF9484679.1"/>
    </source>
</evidence>
<feature type="compositionally biased region" description="Low complexity" evidence="1">
    <location>
        <begin position="45"/>
        <end position="77"/>
    </location>
</feature>